<evidence type="ECO:0000256" key="11">
    <source>
        <dbReference type="RuleBase" id="RU004005"/>
    </source>
</evidence>
<keyword evidence="7 10" id="KW-0687">Ribonucleoprotein</keyword>
<dbReference type="Gene3D" id="3.90.470.10">
    <property type="entry name" value="Ribosomal protein L22/L17"/>
    <property type="match status" value="1"/>
</dbReference>
<evidence type="ECO:0000256" key="7">
    <source>
        <dbReference type="ARBA" id="ARBA00023274"/>
    </source>
</evidence>
<comment type="caution">
    <text evidence="15">The sequence shown here is derived from an EMBL/GenBank/DDBJ whole genome shotgun (WGS) entry which is preliminary data.</text>
</comment>
<dbReference type="InterPro" id="IPR047867">
    <property type="entry name" value="Ribosomal_uL22_bac/org-type"/>
</dbReference>
<dbReference type="HAMAP" id="MF_01331_B">
    <property type="entry name" value="Ribosomal_uL22_B"/>
    <property type="match status" value="1"/>
</dbReference>
<evidence type="ECO:0000256" key="8">
    <source>
        <dbReference type="ARBA" id="ARBA00025084"/>
    </source>
</evidence>
<gene>
    <name evidence="10 15" type="primary">rplV</name>
    <name evidence="14" type="ORF">QQ002_04550</name>
    <name evidence="15" type="ORF">QQX10_09685</name>
</gene>
<dbReference type="Proteomes" id="UP001172756">
    <property type="component" value="Unassembled WGS sequence"/>
</dbReference>
<dbReference type="RefSeq" id="WP_301144548.1">
    <property type="nucleotide sequence ID" value="NZ_JAUHPX010000005.1"/>
</dbReference>
<evidence type="ECO:0000256" key="1">
    <source>
        <dbReference type="ARBA" id="ARBA00003478"/>
    </source>
</evidence>
<comment type="function">
    <text evidence="10 13">This protein binds specifically to 23S rRNA; its binding is stimulated by other ribosomal proteins, e.g., L4, L17, and L20. It is important during the early stages of 50S assembly. It makes multiple contacts with different domains of the 23S rRNA in the assembled 50S subunit and ribosome.</text>
</comment>
<evidence type="ECO:0000256" key="3">
    <source>
        <dbReference type="ARBA" id="ARBA00011838"/>
    </source>
</evidence>
<evidence type="ECO:0000256" key="13">
    <source>
        <dbReference type="RuleBase" id="RU004008"/>
    </source>
</evidence>
<accession>A0AAW7M4Q8</accession>
<dbReference type="EMBL" id="JAUHPX010000005">
    <property type="protein sequence ID" value="MDN4488440.1"/>
    <property type="molecule type" value="Genomic_DNA"/>
</dbReference>
<evidence type="ECO:0000256" key="6">
    <source>
        <dbReference type="ARBA" id="ARBA00022980"/>
    </source>
</evidence>
<evidence type="ECO:0000256" key="2">
    <source>
        <dbReference type="ARBA" id="ARBA00009451"/>
    </source>
</evidence>
<reference evidence="15" key="1">
    <citation type="submission" date="2023-06" db="EMBL/GenBank/DDBJ databases">
        <title>Sysu t00039.</title>
        <authorList>
            <person name="Gao L."/>
            <person name="Fang B.-Z."/>
            <person name="Li W.-J."/>
        </authorList>
    </citation>
    <scope>NUCLEOTIDE SEQUENCE</scope>
    <source>
        <strain evidence="15">SYSU T00039</strain>
    </source>
</reference>
<evidence type="ECO:0000313" key="16">
    <source>
        <dbReference type="Proteomes" id="UP001172737"/>
    </source>
</evidence>
<sequence>MEAKAQTRYIRVTAQKARRVVNLVRGQNAVEAAASLKFQPQAVATDVRKLIESAIANARVKADKAGERFDERELVIKEIFVDEGPTMKRIQPRAQGRANRILKRSSHITVVVATPVAAKEGAK</sequence>
<keyword evidence="5 10" id="KW-0694">RNA-binding</keyword>
<dbReference type="InterPro" id="IPR036394">
    <property type="entry name" value="Ribosomal_uL22_sf"/>
</dbReference>
<dbReference type="NCBIfam" id="TIGR01044">
    <property type="entry name" value="rplV_bact"/>
    <property type="match status" value="1"/>
</dbReference>
<comment type="function">
    <text evidence="1 10">The globular domain of the protein is located near the polypeptide exit tunnel on the outside of the subunit, while an extended beta-hairpin is found that lines the wall of the exit tunnel in the center of the 70S ribosome.</text>
</comment>
<dbReference type="Proteomes" id="UP001172737">
    <property type="component" value="Unassembled WGS sequence"/>
</dbReference>
<comment type="function">
    <text evidence="8">This protein binds specifically to 23S rRNA; its binding is stimulated by other ribosomal proteins, e.g. L4, L17, and L20. It is important during the early stages of 50S assembly. It makes multiple contacts with different domains of the 23S rRNA in the assembled 50S subunit and ribosome.</text>
</comment>
<comment type="similarity">
    <text evidence="2 10 11">Belongs to the universal ribosomal protein uL22 family.</text>
</comment>
<dbReference type="InterPro" id="IPR005727">
    <property type="entry name" value="Ribosomal_uL22_bac/chlpt-type"/>
</dbReference>
<dbReference type="GO" id="GO:0022625">
    <property type="term" value="C:cytosolic large ribosomal subunit"/>
    <property type="evidence" value="ECO:0007669"/>
    <property type="project" value="TreeGrafter"/>
</dbReference>
<organism evidence="15 16">
    <name type="scientific">Demequina lignilytica</name>
    <dbReference type="NCBI Taxonomy" id="3051663"/>
    <lineage>
        <taxon>Bacteria</taxon>
        <taxon>Bacillati</taxon>
        <taxon>Actinomycetota</taxon>
        <taxon>Actinomycetes</taxon>
        <taxon>Micrococcales</taxon>
        <taxon>Demequinaceae</taxon>
        <taxon>Demequina</taxon>
    </lineage>
</organism>
<evidence type="ECO:0000313" key="15">
    <source>
        <dbReference type="EMBL" id="MDN4488440.1"/>
    </source>
</evidence>
<dbReference type="SUPFAM" id="SSF54843">
    <property type="entry name" value="Ribosomal protein L22"/>
    <property type="match status" value="1"/>
</dbReference>
<dbReference type="PANTHER" id="PTHR13501:SF8">
    <property type="entry name" value="LARGE RIBOSOMAL SUBUNIT PROTEIN UL22M"/>
    <property type="match status" value="1"/>
</dbReference>
<protein>
    <recommendedName>
        <fullName evidence="9 10">Large ribosomal subunit protein uL22</fullName>
    </recommendedName>
</protein>
<dbReference type="EMBL" id="JAUHQB010000002">
    <property type="protein sequence ID" value="MDN4482811.1"/>
    <property type="molecule type" value="Genomic_DNA"/>
</dbReference>
<comment type="subunit">
    <text evidence="3 10 12">Part of the 50S ribosomal subunit.</text>
</comment>
<keyword evidence="6 10" id="KW-0689">Ribosomal protein</keyword>
<evidence type="ECO:0000256" key="12">
    <source>
        <dbReference type="RuleBase" id="RU004006"/>
    </source>
</evidence>
<evidence type="ECO:0000256" key="9">
    <source>
        <dbReference type="ARBA" id="ARBA00035207"/>
    </source>
</evidence>
<dbReference type="GO" id="GO:0019843">
    <property type="term" value="F:rRNA binding"/>
    <property type="evidence" value="ECO:0007669"/>
    <property type="project" value="UniProtKB-UniRule"/>
</dbReference>
<dbReference type="CDD" id="cd00336">
    <property type="entry name" value="Ribosomal_L22"/>
    <property type="match status" value="1"/>
</dbReference>
<keyword evidence="16" id="KW-1185">Reference proteome</keyword>
<dbReference type="GO" id="GO:0003735">
    <property type="term" value="F:structural constituent of ribosome"/>
    <property type="evidence" value="ECO:0007669"/>
    <property type="project" value="InterPro"/>
</dbReference>
<dbReference type="Pfam" id="PF00237">
    <property type="entry name" value="Ribosomal_L22"/>
    <property type="match status" value="1"/>
</dbReference>
<dbReference type="AlphaFoldDB" id="A0AAW7M4Q8"/>
<dbReference type="InterPro" id="IPR018260">
    <property type="entry name" value="Ribosomal_uL22_CS"/>
</dbReference>
<dbReference type="InterPro" id="IPR001063">
    <property type="entry name" value="Ribosomal_uL22"/>
</dbReference>
<evidence type="ECO:0000256" key="4">
    <source>
        <dbReference type="ARBA" id="ARBA00022730"/>
    </source>
</evidence>
<dbReference type="PANTHER" id="PTHR13501">
    <property type="entry name" value="CHLOROPLAST 50S RIBOSOMAL PROTEIN L22-RELATED"/>
    <property type="match status" value="1"/>
</dbReference>
<dbReference type="PROSITE" id="PS00464">
    <property type="entry name" value="RIBOSOMAL_L22"/>
    <property type="match status" value="1"/>
</dbReference>
<name>A0AAW7M4Q8_9MICO</name>
<evidence type="ECO:0000313" key="17">
    <source>
        <dbReference type="Proteomes" id="UP001172756"/>
    </source>
</evidence>
<keyword evidence="4 10" id="KW-0699">rRNA-binding</keyword>
<proteinExistence type="inferred from homology"/>
<evidence type="ECO:0000256" key="10">
    <source>
        <dbReference type="HAMAP-Rule" id="MF_01331"/>
    </source>
</evidence>
<reference evidence="14 17" key="2">
    <citation type="submission" date="2023-06" db="EMBL/GenBank/DDBJ databases">
        <title>SYSU T0a273.</title>
        <authorList>
            <person name="Gao L."/>
            <person name="Fang B.-Z."/>
            <person name="Li W.-J."/>
        </authorList>
    </citation>
    <scope>NUCLEOTIDE SEQUENCE [LARGE SCALE GENOMIC DNA]</scope>
    <source>
        <strain evidence="14 17">SYSU T0a273</strain>
    </source>
</reference>
<evidence type="ECO:0000313" key="14">
    <source>
        <dbReference type="EMBL" id="MDN4482811.1"/>
    </source>
</evidence>
<evidence type="ECO:0000256" key="5">
    <source>
        <dbReference type="ARBA" id="ARBA00022884"/>
    </source>
</evidence>
<dbReference type="GO" id="GO:0006412">
    <property type="term" value="P:translation"/>
    <property type="evidence" value="ECO:0007669"/>
    <property type="project" value="UniProtKB-UniRule"/>
</dbReference>